<dbReference type="OrthoDB" id="676979at2759"/>
<dbReference type="InterPro" id="IPR050541">
    <property type="entry name" value="LRR_TM_domain-containing"/>
</dbReference>
<accession>A0A7R9KMA9</accession>
<protein>
    <recommendedName>
        <fullName evidence="6">Terpene synthase</fullName>
    </recommendedName>
</protein>
<dbReference type="Proteomes" id="UP000759131">
    <property type="component" value="Unassembled WGS sequence"/>
</dbReference>
<dbReference type="PANTHER" id="PTHR24369">
    <property type="entry name" value="ANTIGEN BSP, PUTATIVE-RELATED"/>
    <property type="match status" value="1"/>
</dbReference>
<dbReference type="EMBL" id="CAJPIZ010003353">
    <property type="protein sequence ID" value="CAG2106248.1"/>
    <property type="molecule type" value="Genomic_DNA"/>
</dbReference>
<evidence type="ECO:0000256" key="3">
    <source>
        <dbReference type="ARBA" id="ARBA00022737"/>
    </source>
</evidence>
<gene>
    <name evidence="4" type="ORF">OSB1V03_LOCUS6251</name>
</gene>
<keyword evidence="1" id="KW-0433">Leucine-rich repeat</keyword>
<dbReference type="GO" id="GO:0005886">
    <property type="term" value="C:plasma membrane"/>
    <property type="evidence" value="ECO:0007669"/>
    <property type="project" value="TreeGrafter"/>
</dbReference>
<dbReference type="InterPro" id="IPR008949">
    <property type="entry name" value="Isoprenoid_synthase_dom_sf"/>
</dbReference>
<sequence length="483" mass="55421">MSNDYVLQSERKYPVPEAVVSIMPYERNPQHGVQPLTVQAQQWVFETSLFSQQKFKRISGTTEFTDYFWPFCSNPDRYEILIKLIVNLFVLDDHLETPYGDIDRRVPEAEAIFGQLYRVYDKLLQPTDSAGQPESVPFHDWKPYVLGAYAIYDKWTDGMVEECAHLQHNKVFDNLDEFFEVREKSVAILMIYHLIEYAENLFVPESEWLNPIVQQLLQKLSRLAVICNDMYSLEKELMDAGNKGPSGVYNCVAVFAQMQNISLEESMTHWSKEFKDLETIIVKLSDEILAADWASPDTRRFVRSAMYATGGHWKVSTMLDRSCSLKSSESLFKAISQLVRLTSVDLSDNQEPTEEPCNLLTKLADNSFTLQSVNDSQYNPLRINLKLNQIAQIGDQAFAGLDRPVTLDLSFNNLTQLTANTFAHMLSYEPSKIIIKGNHVNCVCGLKWVYVNSTIRPKMSGLLRCDDKRYFSSLTDTDFKNCT</sequence>
<keyword evidence="5" id="KW-1185">Reference proteome</keyword>
<dbReference type="Gene3D" id="3.80.10.10">
    <property type="entry name" value="Ribonuclease Inhibitor"/>
    <property type="match status" value="1"/>
</dbReference>
<evidence type="ECO:0008006" key="6">
    <source>
        <dbReference type="Google" id="ProtNLM"/>
    </source>
</evidence>
<evidence type="ECO:0000313" key="5">
    <source>
        <dbReference type="Proteomes" id="UP000759131"/>
    </source>
</evidence>
<dbReference type="SUPFAM" id="SSF48576">
    <property type="entry name" value="Terpenoid synthases"/>
    <property type="match status" value="1"/>
</dbReference>
<dbReference type="PANTHER" id="PTHR24369:SF210">
    <property type="entry name" value="CHAOPTIN-RELATED"/>
    <property type="match status" value="1"/>
</dbReference>
<dbReference type="EMBL" id="OC857928">
    <property type="protein sequence ID" value="CAD7625818.1"/>
    <property type="molecule type" value="Genomic_DNA"/>
</dbReference>
<reference evidence="4" key="1">
    <citation type="submission" date="2020-11" db="EMBL/GenBank/DDBJ databases">
        <authorList>
            <person name="Tran Van P."/>
        </authorList>
    </citation>
    <scope>NUCLEOTIDE SEQUENCE</scope>
</reference>
<proteinExistence type="predicted"/>
<keyword evidence="3" id="KW-0677">Repeat</keyword>
<evidence type="ECO:0000256" key="1">
    <source>
        <dbReference type="ARBA" id="ARBA00022614"/>
    </source>
</evidence>
<keyword evidence="2" id="KW-0732">Signal</keyword>
<dbReference type="AlphaFoldDB" id="A0A7R9KMA9"/>
<dbReference type="Gene3D" id="1.10.600.10">
    <property type="entry name" value="Farnesyl Diphosphate Synthase"/>
    <property type="match status" value="1"/>
</dbReference>
<dbReference type="SUPFAM" id="SSF52058">
    <property type="entry name" value="L domain-like"/>
    <property type="match status" value="1"/>
</dbReference>
<name>A0A7R9KMA9_9ACAR</name>
<evidence type="ECO:0000256" key="2">
    <source>
        <dbReference type="ARBA" id="ARBA00022729"/>
    </source>
</evidence>
<dbReference type="InterPro" id="IPR032675">
    <property type="entry name" value="LRR_dom_sf"/>
</dbReference>
<dbReference type="Pfam" id="PF19086">
    <property type="entry name" value="Terpene_syn_C_2"/>
    <property type="match status" value="1"/>
</dbReference>
<evidence type="ECO:0000313" key="4">
    <source>
        <dbReference type="EMBL" id="CAD7625818.1"/>
    </source>
</evidence>
<organism evidence="4">
    <name type="scientific">Medioppia subpectinata</name>
    <dbReference type="NCBI Taxonomy" id="1979941"/>
    <lineage>
        <taxon>Eukaryota</taxon>
        <taxon>Metazoa</taxon>
        <taxon>Ecdysozoa</taxon>
        <taxon>Arthropoda</taxon>
        <taxon>Chelicerata</taxon>
        <taxon>Arachnida</taxon>
        <taxon>Acari</taxon>
        <taxon>Acariformes</taxon>
        <taxon>Sarcoptiformes</taxon>
        <taxon>Oribatida</taxon>
        <taxon>Brachypylina</taxon>
        <taxon>Oppioidea</taxon>
        <taxon>Oppiidae</taxon>
        <taxon>Medioppia</taxon>
    </lineage>
</organism>